<dbReference type="EMBL" id="CM004404">
    <property type="protein sequence ID" value="OAY23986.1"/>
    <property type="molecule type" value="Genomic_DNA"/>
</dbReference>
<evidence type="ECO:0000313" key="2">
    <source>
        <dbReference type="EMBL" id="OAY23986.1"/>
    </source>
</evidence>
<sequence length="64" mass="6951">MEAPNTHANSHKGCERPNPHKPTSRGPAKALHHSLQRACTCGPPSAFMHNGPRRSTHASPFNCK</sequence>
<protein>
    <submittedName>
        <fullName evidence="2">Uncharacterized protein</fullName>
    </submittedName>
</protein>
<dbReference type="AlphaFoldDB" id="A0A2C9U2X0"/>
<accession>A0A2C9U2X0</accession>
<proteinExistence type="predicted"/>
<evidence type="ECO:0000256" key="1">
    <source>
        <dbReference type="SAM" id="MobiDB-lite"/>
    </source>
</evidence>
<name>A0A2C9U2X0_MANES</name>
<reference evidence="2" key="1">
    <citation type="submission" date="2016-02" db="EMBL/GenBank/DDBJ databases">
        <title>WGS assembly of Manihot esculenta.</title>
        <authorList>
            <person name="Bredeson J.V."/>
            <person name="Prochnik S.E."/>
            <person name="Lyons J.B."/>
            <person name="Schmutz J."/>
            <person name="Grimwood J."/>
            <person name="Vrebalov J."/>
            <person name="Bart R.S."/>
            <person name="Amuge T."/>
            <person name="Ferguson M.E."/>
            <person name="Green R."/>
            <person name="Putnam N."/>
            <person name="Stites J."/>
            <person name="Rounsley S."/>
            <person name="Rokhsar D.S."/>
        </authorList>
    </citation>
    <scope>NUCLEOTIDE SEQUENCE [LARGE SCALE GENOMIC DNA]</scope>
    <source>
        <tissue evidence="2">Leaf</tissue>
    </source>
</reference>
<organism evidence="2">
    <name type="scientific">Manihot esculenta</name>
    <name type="common">Cassava</name>
    <name type="synonym">Jatropha manihot</name>
    <dbReference type="NCBI Taxonomy" id="3983"/>
    <lineage>
        <taxon>Eukaryota</taxon>
        <taxon>Viridiplantae</taxon>
        <taxon>Streptophyta</taxon>
        <taxon>Embryophyta</taxon>
        <taxon>Tracheophyta</taxon>
        <taxon>Spermatophyta</taxon>
        <taxon>Magnoliopsida</taxon>
        <taxon>eudicotyledons</taxon>
        <taxon>Gunneridae</taxon>
        <taxon>Pentapetalae</taxon>
        <taxon>rosids</taxon>
        <taxon>fabids</taxon>
        <taxon>Malpighiales</taxon>
        <taxon>Euphorbiaceae</taxon>
        <taxon>Crotonoideae</taxon>
        <taxon>Manihoteae</taxon>
        <taxon>Manihot</taxon>
    </lineage>
</organism>
<gene>
    <name evidence="2" type="ORF">MANES_18G123200</name>
</gene>
<feature type="region of interest" description="Disordered" evidence="1">
    <location>
        <begin position="1"/>
        <end position="64"/>
    </location>
</feature>